<dbReference type="AlphaFoldDB" id="A0AAD4JAI0"/>
<proteinExistence type="predicted"/>
<dbReference type="EMBL" id="SDAM02000100">
    <property type="protein sequence ID" value="KAH6830177.1"/>
    <property type="molecule type" value="Genomic_DNA"/>
</dbReference>
<name>A0AAD4JAI0_PERFH</name>
<evidence type="ECO:0000256" key="1">
    <source>
        <dbReference type="SAM" id="Phobius"/>
    </source>
</evidence>
<organism evidence="2 3">
    <name type="scientific">Perilla frutescens var. hirtella</name>
    <name type="common">Perilla citriodora</name>
    <name type="synonym">Perilla setoyensis</name>
    <dbReference type="NCBI Taxonomy" id="608512"/>
    <lineage>
        <taxon>Eukaryota</taxon>
        <taxon>Viridiplantae</taxon>
        <taxon>Streptophyta</taxon>
        <taxon>Embryophyta</taxon>
        <taxon>Tracheophyta</taxon>
        <taxon>Spermatophyta</taxon>
        <taxon>Magnoliopsida</taxon>
        <taxon>eudicotyledons</taxon>
        <taxon>Gunneridae</taxon>
        <taxon>Pentapetalae</taxon>
        <taxon>asterids</taxon>
        <taxon>lamiids</taxon>
        <taxon>Lamiales</taxon>
        <taxon>Lamiaceae</taxon>
        <taxon>Nepetoideae</taxon>
        <taxon>Elsholtzieae</taxon>
        <taxon>Perilla</taxon>
    </lineage>
</organism>
<keyword evidence="1" id="KW-1133">Transmembrane helix</keyword>
<keyword evidence="3" id="KW-1185">Reference proteome</keyword>
<evidence type="ECO:0000313" key="3">
    <source>
        <dbReference type="Proteomes" id="UP001190926"/>
    </source>
</evidence>
<comment type="caution">
    <text evidence="2">The sequence shown here is derived from an EMBL/GenBank/DDBJ whole genome shotgun (WGS) entry which is preliminary data.</text>
</comment>
<dbReference type="PANTHER" id="PTHR33564">
    <property type="entry name" value="TRANSMEMBRANE PROTEIN"/>
    <property type="match status" value="1"/>
</dbReference>
<keyword evidence="1 2" id="KW-0812">Transmembrane</keyword>
<keyword evidence="1" id="KW-0472">Membrane</keyword>
<accession>A0AAD4JAI0</accession>
<protein>
    <submittedName>
        <fullName evidence="2">Transmembrane protein</fullName>
    </submittedName>
</protein>
<dbReference type="Proteomes" id="UP001190926">
    <property type="component" value="Unassembled WGS sequence"/>
</dbReference>
<reference evidence="2 3" key="1">
    <citation type="journal article" date="2021" name="Nat. Commun.">
        <title>Incipient diploidization of the medicinal plant Perilla within 10,000 years.</title>
        <authorList>
            <person name="Zhang Y."/>
            <person name="Shen Q."/>
            <person name="Leng L."/>
            <person name="Zhang D."/>
            <person name="Chen S."/>
            <person name="Shi Y."/>
            <person name="Ning Z."/>
            <person name="Chen S."/>
        </authorList>
    </citation>
    <scope>NUCLEOTIDE SEQUENCE [LARGE SCALE GENOMIC DNA]</scope>
    <source>
        <strain evidence="3">cv. PC099</strain>
    </source>
</reference>
<gene>
    <name evidence="2" type="ORF">C2S53_015560</name>
</gene>
<dbReference type="PANTHER" id="PTHR33564:SF8">
    <property type="entry name" value="TRANSMEMBRANE PROTEIN"/>
    <property type="match status" value="1"/>
</dbReference>
<feature type="transmembrane region" description="Helical" evidence="1">
    <location>
        <begin position="6"/>
        <end position="24"/>
    </location>
</feature>
<evidence type="ECO:0000313" key="2">
    <source>
        <dbReference type="EMBL" id="KAH6830177.1"/>
    </source>
</evidence>
<sequence>MEDSLRRGFMAAFAVSGGVVFIAMHAHKRLLSDFINKMEFETKSSTGALKDVPKKVRFANVAAEEASMKKHSPRPAVAACRNNGETLEAMPQNWQVLYKGILQHRNTIRGG</sequence>